<proteinExistence type="predicted"/>
<dbReference type="PANTHER" id="PTHR33112:SF8">
    <property type="entry name" value="HETEROKARYON INCOMPATIBILITY DOMAIN-CONTAINING PROTEIN"/>
    <property type="match status" value="1"/>
</dbReference>
<organism evidence="3 4">
    <name type="scientific">Colletotrichum musicola</name>
    <dbReference type="NCBI Taxonomy" id="2175873"/>
    <lineage>
        <taxon>Eukaryota</taxon>
        <taxon>Fungi</taxon>
        <taxon>Dikarya</taxon>
        <taxon>Ascomycota</taxon>
        <taxon>Pezizomycotina</taxon>
        <taxon>Sordariomycetes</taxon>
        <taxon>Hypocreomycetidae</taxon>
        <taxon>Glomerellales</taxon>
        <taxon>Glomerellaceae</taxon>
        <taxon>Colletotrichum</taxon>
        <taxon>Colletotrichum orchidearum species complex</taxon>
    </lineage>
</organism>
<evidence type="ECO:0000259" key="2">
    <source>
        <dbReference type="Pfam" id="PF06985"/>
    </source>
</evidence>
<name>A0A8H6NWC1_9PEZI</name>
<evidence type="ECO:0000313" key="3">
    <source>
        <dbReference type="EMBL" id="KAF6843781.1"/>
    </source>
</evidence>
<dbReference type="PANTHER" id="PTHR33112">
    <property type="entry name" value="DOMAIN PROTEIN, PUTATIVE-RELATED"/>
    <property type="match status" value="1"/>
</dbReference>
<dbReference type="EMBL" id="WIGM01000032">
    <property type="protein sequence ID" value="KAF6843781.1"/>
    <property type="molecule type" value="Genomic_DNA"/>
</dbReference>
<protein>
    <submittedName>
        <fullName evidence="3">Heterokaryon incompatibility protein</fullName>
    </submittedName>
</protein>
<dbReference type="Pfam" id="PF06985">
    <property type="entry name" value="HET"/>
    <property type="match status" value="1"/>
</dbReference>
<reference evidence="3" key="1">
    <citation type="journal article" date="2020" name="Phytopathology">
        <title>Genome Sequence Resources of Colletotrichum truncatum, C. plurivorum, C. musicola, and C. sojae: Four Species Pathogenic to Soybean (Glycine max).</title>
        <authorList>
            <person name="Rogerio F."/>
            <person name="Boufleur T.R."/>
            <person name="Ciampi-Guillardi M."/>
            <person name="Sukno S.A."/>
            <person name="Thon M.R."/>
            <person name="Massola Junior N.S."/>
            <person name="Baroncelli R."/>
        </authorList>
    </citation>
    <scope>NUCLEOTIDE SEQUENCE</scope>
    <source>
        <strain evidence="3">LFN0074</strain>
    </source>
</reference>
<accession>A0A8H6NWC1</accession>
<feature type="domain" description="Heterokaryon incompatibility" evidence="2">
    <location>
        <begin position="56"/>
        <end position="185"/>
    </location>
</feature>
<evidence type="ECO:0000256" key="1">
    <source>
        <dbReference type="SAM" id="MobiDB-lite"/>
    </source>
</evidence>
<dbReference type="Proteomes" id="UP000639643">
    <property type="component" value="Unassembled WGS sequence"/>
</dbReference>
<gene>
    <name evidence="3" type="ORF">CMUS01_01791</name>
</gene>
<dbReference type="AlphaFoldDB" id="A0A8H6NWC1"/>
<dbReference type="OrthoDB" id="3486565at2759"/>
<dbReference type="InterPro" id="IPR010730">
    <property type="entry name" value="HET"/>
</dbReference>
<comment type="caution">
    <text evidence="3">The sequence shown here is derived from an EMBL/GenBank/DDBJ whole genome shotgun (WGS) entry which is preliminary data.</text>
</comment>
<keyword evidence="4" id="KW-1185">Reference proteome</keyword>
<evidence type="ECO:0000313" key="4">
    <source>
        <dbReference type="Proteomes" id="UP000639643"/>
    </source>
</evidence>
<feature type="region of interest" description="Disordered" evidence="1">
    <location>
        <begin position="28"/>
        <end position="51"/>
    </location>
</feature>
<sequence>MFAALEIGALQANTGAGAAPRPATRLVPPRARQPLLGPPAPANNSQATQVDGGGTIRWQPVEILPKTFRDAVIVAKRFQIRYLWIDRLCIYQDSADDWRHESSGMQHVYRNGLLNVSAFGAHSGDDGLFFSRLPWKEKLSTAVEFRLSPEAEAARLTDIFVPFKPHSFELFNQNPLVLRGWVLQERLLAPRVLHFGRHQAYWECRQGHRFPGGADTGELTGGSITLDGPLGLLEVGINFPGTRNICRVQSIRHDSEKMTGFHFDFLVAIGWVYFDTASDVTDEAHILVLGRSNSELDDFRRWVGLALAPAGNGTHRRIGLVVMEPRSNTAELQDWVQQAPRRQVTIV</sequence>